<dbReference type="PANTHER" id="PTHR37450">
    <property type="entry name" value="CIPC PROTEIN"/>
    <property type="match status" value="1"/>
</dbReference>
<protein>
    <recommendedName>
        <fullName evidence="4">CipC-like antibiotic response protein</fullName>
    </recommendedName>
</protein>
<feature type="region of interest" description="Disordered" evidence="1">
    <location>
        <begin position="94"/>
        <end position="116"/>
    </location>
</feature>
<dbReference type="EMBL" id="JAUIQD010000002">
    <property type="protein sequence ID" value="KAK3359874.1"/>
    <property type="molecule type" value="Genomic_DNA"/>
</dbReference>
<dbReference type="Proteomes" id="UP001275084">
    <property type="component" value="Unassembled WGS sequence"/>
</dbReference>
<name>A0AAJ0HR14_9PEZI</name>
<dbReference type="Pfam" id="PF12585">
    <property type="entry name" value="DUF3759"/>
    <property type="match status" value="1"/>
</dbReference>
<dbReference type="PANTHER" id="PTHR37450:SF1">
    <property type="entry name" value="CIPC PROTEIN"/>
    <property type="match status" value="1"/>
</dbReference>
<accession>A0AAJ0HR14</accession>
<sequence length="116" mass="13439">MGYYDFEKARTTRDKVYDRTEYDDHHKAKISHEVIGAAAAFEAMNLWERKQRESGHEVSHGFAKEALAAAAGFEIDRLVETKGLDFVDREKAKRHAEKQVEDMYDSQYGERESYSS</sequence>
<comment type="caution">
    <text evidence="2">The sequence shown here is derived from an EMBL/GenBank/DDBJ whole genome shotgun (WGS) entry which is preliminary data.</text>
</comment>
<proteinExistence type="predicted"/>
<reference evidence="2" key="2">
    <citation type="submission" date="2023-06" db="EMBL/GenBank/DDBJ databases">
        <authorList>
            <consortium name="Lawrence Berkeley National Laboratory"/>
            <person name="Haridas S."/>
            <person name="Hensen N."/>
            <person name="Bonometti L."/>
            <person name="Westerberg I."/>
            <person name="Brannstrom I.O."/>
            <person name="Guillou S."/>
            <person name="Cros-Aarteil S."/>
            <person name="Calhoun S."/>
            <person name="Kuo A."/>
            <person name="Mondo S."/>
            <person name="Pangilinan J."/>
            <person name="Riley R."/>
            <person name="Labutti K."/>
            <person name="Andreopoulos B."/>
            <person name="Lipzen A."/>
            <person name="Chen C."/>
            <person name="Yanf M."/>
            <person name="Daum C."/>
            <person name="Ng V."/>
            <person name="Clum A."/>
            <person name="Steindorff A."/>
            <person name="Ohm R."/>
            <person name="Martin F."/>
            <person name="Silar P."/>
            <person name="Natvig D."/>
            <person name="Lalanne C."/>
            <person name="Gautier V."/>
            <person name="Ament-Velasquez S.L."/>
            <person name="Kruys A."/>
            <person name="Hutchinson M.I."/>
            <person name="Powell A.J."/>
            <person name="Barry K."/>
            <person name="Miller A.N."/>
            <person name="Grigoriev I.V."/>
            <person name="Debuchy R."/>
            <person name="Gladieux P."/>
            <person name="Thoren M.H."/>
            <person name="Johannesson H."/>
        </authorList>
    </citation>
    <scope>NUCLEOTIDE SEQUENCE</scope>
    <source>
        <strain evidence="2">CBS 955.72</strain>
    </source>
</reference>
<organism evidence="2 3">
    <name type="scientific">Lasiosphaeria hispida</name>
    <dbReference type="NCBI Taxonomy" id="260671"/>
    <lineage>
        <taxon>Eukaryota</taxon>
        <taxon>Fungi</taxon>
        <taxon>Dikarya</taxon>
        <taxon>Ascomycota</taxon>
        <taxon>Pezizomycotina</taxon>
        <taxon>Sordariomycetes</taxon>
        <taxon>Sordariomycetidae</taxon>
        <taxon>Sordariales</taxon>
        <taxon>Lasiosphaeriaceae</taxon>
        <taxon>Lasiosphaeria</taxon>
    </lineage>
</organism>
<keyword evidence="3" id="KW-1185">Reference proteome</keyword>
<evidence type="ECO:0000313" key="3">
    <source>
        <dbReference type="Proteomes" id="UP001275084"/>
    </source>
</evidence>
<evidence type="ECO:0000256" key="1">
    <source>
        <dbReference type="SAM" id="MobiDB-lite"/>
    </source>
</evidence>
<dbReference type="InterPro" id="IPR022234">
    <property type="entry name" value="DUF3759"/>
</dbReference>
<dbReference type="AlphaFoldDB" id="A0AAJ0HR14"/>
<evidence type="ECO:0000313" key="2">
    <source>
        <dbReference type="EMBL" id="KAK3359874.1"/>
    </source>
</evidence>
<gene>
    <name evidence="2" type="ORF">B0T25DRAFT_112421</name>
</gene>
<evidence type="ECO:0008006" key="4">
    <source>
        <dbReference type="Google" id="ProtNLM"/>
    </source>
</evidence>
<reference evidence="2" key="1">
    <citation type="journal article" date="2023" name="Mol. Phylogenet. Evol.">
        <title>Genome-scale phylogeny and comparative genomics of the fungal order Sordariales.</title>
        <authorList>
            <person name="Hensen N."/>
            <person name="Bonometti L."/>
            <person name="Westerberg I."/>
            <person name="Brannstrom I.O."/>
            <person name="Guillou S."/>
            <person name="Cros-Aarteil S."/>
            <person name="Calhoun S."/>
            <person name="Haridas S."/>
            <person name="Kuo A."/>
            <person name="Mondo S."/>
            <person name="Pangilinan J."/>
            <person name="Riley R."/>
            <person name="LaButti K."/>
            <person name="Andreopoulos B."/>
            <person name="Lipzen A."/>
            <person name="Chen C."/>
            <person name="Yan M."/>
            <person name="Daum C."/>
            <person name="Ng V."/>
            <person name="Clum A."/>
            <person name="Steindorff A."/>
            <person name="Ohm R.A."/>
            <person name="Martin F."/>
            <person name="Silar P."/>
            <person name="Natvig D.O."/>
            <person name="Lalanne C."/>
            <person name="Gautier V."/>
            <person name="Ament-Velasquez S.L."/>
            <person name="Kruys A."/>
            <person name="Hutchinson M.I."/>
            <person name="Powell A.J."/>
            <person name="Barry K."/>
            <person name="Miller A.N."/>
            <person name="Grigoriev I.V."/>
            <person name="Debuchy R."/>
            <person name="Gladieux P."/>
            <person name="Hiltunen Thoren M."/>
            <person name="Johannesson H."/>
        </authorList>
    </citation>
    <scope>NUCLEOTIDE SEQUENCE</scope>
    <source>
        <strain evidence="2">CBS 955.72</strain>
    </source>
</reference>